<proteinExistence type="predicted"/>
<protein>
    <submittedName>
        <fullName evidence="2">Uncharacterized protein</fullName>
    </submittedName>
</protein>
<name>M5G223_DACPD</name>
<dbReference type="InterPro" id="IPR032675">
    <property type="entry name" value="LRR_dom_sf"/>
</dbReference>
<sequence length="756" mass="83441">MELHRIPDTVLDIIVGNIVFISPASVPALLSSSARIRCSTLRALFSTVTIPDDTRHTLSPEDDAYIPLGDKHARAFLAEPEIYGAYIKTLKITDPVILHNENCSNNNLFLFTGGTRKEPTGLLTPVPISTHTIDLWLRCIPSLQNFIWCSTSLPPDGICETLGLHSKMLRCFAYEPASSLLVTPVEKGVGCSVTPSSLSTSPITNHICISTFTKWYTSVITLITIMLRVRVIDVVWFDEELCDAIAGLERLTSLTIGTSGTTLRDRGLQRLIGGCRSLQHLSLRDVEGRISRSFWSSVILPPSLRSFVISMSESGPHHSWTADHLYSLANLSLSHLESIRIKRVLNPIIDLGFDAPVDDVGRWPGTLIPSELAESLKGKIRVLDCDWWLWSLGDLRTVLDRCPDMEVIRIGLDVPFTKIFSLTSCLSALRNLRAISLCVPAEHAPQSPIPKDVPIWCPPSPVTPVIPHLPPTPLSSPVKRATYATYRVSESPTPPMETACTGMTDPALPSLRDIKKLAKKCQKLEILGESRGTWTIDREPLFKVNFLEPTEPDHVISNRIRWEQSVAAAGPKPELRDNHSWIESDWHREEIEKERTRRFEKQQEVEREKQRQLEKEERKRELEKLKSPSVPISPALPVSPTSAIAPTEDAHPFPLPAATRLSKQKPIQPIKEATNHGPAIPSTSRTRTSASASNVKRGGGRGRGSGWSHSARAEKPSAEAPSGRARRSSAGASRGGGRGRGRSITRATAVRVGLVL</sequence>
<evidence type="ECO:0000256" key="1">
    <source>
        <dbReference type="SAM" id="MobiDB-lite"/>
    </source>
</evidence>
<dbReference type="AlphaFoldDB" id="M5G223"/>
<keyword evidence="3" id="KW-1185">Reference proteome</keyword>
<dbReference type="SUPFAM" id="SSF52047">
    <property type="entry name" value="RNI-like"/>
    <property type="match status" value="1"/>
</dbReference>
<feature type="compositionally biased region" description="Basic and acidic residues" evidence="1">
    <location>
        <begin position="600"/>
        <end position="626"/>
    </location>
</feature>
<evidence type="ECO:0000313" key="2">
    <source>
        <dbReference type="EMBL" id="EJU04236.1"/>
    </source>
</evidence>
<dbReference type="Proteomes" id="UP000030653">
    <property type="component" value="Unassembled WGS sequence"/>
</dbReference>
<dbReference type="EMBL" id="JH795858">
    <property type="protein sequence ID" value="EJU04236.1"/>
    <property type="molecule type" value="Genomic_DNA"/>
</dbReference>
<dbReference type="GeneID" id="63684912"/>
<dbReference type="STRING" id="1858805.M5G223"/>
<dbReference type="Gene3D" id="3.80.10.10">
    <property type="entry name" value="Ribonuclease Inhibitor"/>
    <property type="match status" value="1"/>
</dbReference>
<feature type="compositionally biased region" description="Low complexity" evidence="1">
    <location>
        <begin position="682"/>
        <end position="693"/>
    </location>
</feature>
<gene>
    <name evidence="2" type="ORF">DACRYDRAFT_114606</name>
</gene>
<feature type="region of interest" description="Disordered" evidence="1">
    <location>
        <begin position="667"/>
        <end position="756"/>
    </location>
</feature>
<organism evidence="2 3">
    <name type="scientific">Dacryopinax primogenitus (strain DJM 731)</name>
    <name type="common">Brown rot fungus</name>
    <dbReference type="NCBI Taxonomy" id="1858805"/>
    <lineage>
        <taxon>Eukaryota</taxon>
        <taxon>Fungi</taxon>
        <taxon>Dikarya</taxon>
        <taxon>Basidiomycota</taxon>
        <taxon>Agaricomycotina</taxon>
        <taxon>Dacrymycetes</taxon>
        <taxon>Dacrymycetales</taxon>
        <taxon>Dacrymycetaceae</taxon>
        <taxon>Dacryopinax</taxon>
    </lineage>
</organism>
<dbReference type="HOGENOM" id="CLU_368426_0_0_1"/>
<feature type="region of interest" description="Disordered" evidence="1">
    <location>
        <begin position="600"/>
        <end position="655"/>
    </location>
</feature>
<dbReference type="OrthoDB" id="2596605at2759"/>
<accession>M5G223</accession>
<evidence type="ECO:0000313" key="3">
    <source>
        <dbReference type="Proteomes" id="UP000030653"/>
    </source>
</evidence>
<dbReference type="OMA" id="PINIDIM"/>
<reference evidence="2 3" key="1">
    <citation type="journal article" date="2012" name="Science">
        <title>The Paleozoic origin of enzymatic lignin decomposition reconstructed from 31 fungal genomes.</title>
        <authorList>
            <person name="Floudas D."/>
            <person name="Binder M."/>
            <person name="Riley R."/>
            <person name="Barry K."/>
            <person name="Blanchette R.A."/>
            <person name="Henrissat B."/>
            <person name="Martinez A.T."/>
            <person name="Otillar R."/>
            <person name="Spatafora J.W."/>
            <person name="Yadav J.S."/>
            <person name="Aerts A."/>
            <person name="Benoit I."/>
            <person name="Boyd A."/>
            <person name="Carlson A."/>
            <person name="Copeland A."/>
            <person name="Coutinho P.M."/>
            <person name="de Vries R.P."/>
            <person name="Ferreira P."/>
            <person name="Findley K."/>
            <person name="Foster B."/>
            <person name="Gaskell J."/>
            <person name="Glotzer D."/>
            <person name="Gorecki P."/>
            <person name="Heitman J."/>
            <person name="Hesse C."/>
            <person name="Hori C."/>
            <person name="Igarashi K."/>
            <person name="Jurgens J.A."/>
            <person name="Kallen N."/>
            <person name="Kersten P."/>
            <person name="Kohler A."/>
            <person name="Kuees U."/>
            <person name="Kumar T.K.A."/>
            <person name="Kuo A."/>
            <person name="LaButti K."/>
            <person name="Larrondo L.F."/>
            <person name="Lindquist E."/>
            <person name="Ling A."/>
            <person name="Lombard V."/>
            <person name="Lucas S."/>
            <person name="Lundell T."/>
            <person name="Martin R."/>
            <person name="McLaughlin D.J."/>
            <person name="Morgenstern I."/>
            <person name="Morin E."/>
            <person name="Murat C."/>
            <person name="Nagy L.G."/>
            <person name="Nolan M."/>
            <person name="Ohm R.A."/>
            <person name="Patyshakuliyeva A."/>
            <person name="Rokas A."/>
            <person name="Ruiz-Duenas F.J."/>
            <person name="Sabat G."/>
            <person name="Salamov A."/>
            <person name="Samejima M."/>
            <person name="Schmutz J."/>
            <person name="Slot J.C."/>
            <person name="St John F."/>
            <person name="Stenlid J."/>
            <person name="Sun H."/>
            <person name="Sun S."/>
            <person name="Syed K."/>
            <person name="Tsang A."/>
            <person name="Wiebenga A."/>
            <person name="Young D."/>
            <person name="Pisabarro A."/>
            <person name="Eastwood D.C."/>
            <person name="Martin F."/>
            <person name="Cullen D."/>
            <person name="Grigoriev I.V."/>
            <person name="Hibbett D.S."/>
        </authorList>
    </citation>
    <scope>NUCLEOTIDE SEQUENCE [LARGE SCALE GENOMIC DNA]</scope>
    <source>
        <strain evidence="2 3">DJM-731 SS1</strain>
    </source>
</reference>
<dbReference type="RefSeq" id="XP_040631130.1">
    <property type="nucleotide sequence ID" value="XM_040769850.1"/>
</dbReference>